<feature type="region of interest" description="Disordered" evidence="1">
    <location>
        <begin position="1"/>
        <end position="56"/>
    </location>
</feature>
<feature type="compositionally biased region" description="Basic and acidic residues" evidence="1">
    <location>
        <begin position="1"/>
        <end position="10"/>
    </location>
</feature>
<name>A0ABS3VAN8_9ACTN</name>
<dbReference type="RefSeq" id="WP_208568242.1">
    <property type="nucleotide sequence ID" value="NZ_JAGFWR010000009.1"/>
</dbReference>
<keyword evidence="3" id="KW-1185">Reference proteome</keyword>
<sequence>MVGTTIEHRRPGPASRDSQRRSGPAGRGGQRHQPTRVLRESSRHRQNGVEEANLTT</sequence>
<dbReference type="EMBL" id="JAGFWR010000009">
    <property type="protein sequence ID" value="MBO4162642.1"/>
    <property type="molecule type" value="Genomic_DNA"/>
</dbReference>
<proteinExistence type="predicted"/>
<evidence type="ECO:0000256" key="1">
    <source>
        <dbReference type="SAM" id="MobiDB-lite"/>
    </source>
</evidence>
<evidence type="ECO:0000313" key="3">
    <source>
        <dbReference type="Proteomes" id="UP000671399"/>
    </source>
</evidence>
<gene>
    <name evidence="2" type="ORF">JQN83_17750</name>
</gene>
<reference evidence="2 3" key="1">
    <citation type="submission" date="2021-03" db="EMBL/GenBank/DDBJ databases">
        <authorList>
            <person name="Lee D.-H."/>
        </authorList>
    </citation>
    <scope>NUCLEOTIDE SEQUENCE [LARGE SCALE GENOMIC DNA]</scope>
    <source>
        <strain evidence="2 3">MMS20-R2-23</strain>
    </source>
</reference>
<dbReference type="Proteomes" id="UP000671399">
    <property type="component" value="Unassembled WGS sequence"/>
</dbReference>
<accession>A0ABS3VAN8</accession>
<protein>
    <submittedName>
        <fullName evidence="2">Uncharacterized protein</fullName>
    </submittedName>
</protein>
<organism evidence="2 3">
    <name type="scientific">Micromonospora antibiotica</name>
    <dbReference type="NCBI Taxonomy" id="2807623"/>
    <lineage>
        <taxon>Bacteria</taxon>
        <taxon>Bacillati</taxon>
        <taxon>Actinomycetota</taxon>
        <taxon>Actinomycetes</taxon>
        <taxon>Micromonosporales</taxon>
        <taxon>Micromonosporaceae</taxon>
        <taxon>Micromonospora</taxon>
    </lineage>
</organism>
<evidence type="ECO:0000313" key="2">
    <source>
        <dbReference type="EMBL" id="MBO4162642.1"/>
    </source>
</evidence>
<comment type="caution">
    <text evidence="2">The sequence shown here is derived from an EMBL/GenBank/DDBJ whole genome shotgun (WGS) entry which is preliminary data.</text>
</comment>